<accession>A0ABU2XST1</accession>
<keyword evidence="2" id="KW-1185">Reference proteome</keyword>
<name>A0ABU2XST1_9ACTN</name>
<reference evidence="1" key="1">
    <citation type="submission" date="2024-05" db="EMBL/GenBank/DDBJ databases">
        <title>30 novel species of actinomycetes from the DSMZ collection.</title>
        <authorList>
            <person name="Nouioui I."/>
        </authorList>
    </citation>
    <scope>NUCLEOTIDE SEQUENCE</scope>
    <source>
        <strain evidence="1">DSM 41529</strain>
    </source>
</reference>
<dbReference type="EMBL" id="JAVRFD010000030">
    <property type="protein sequence ID" value="MDT0548979.1"/>
    <property type="molecule type" value="Genomic_DNA"/>
</dbReference>
<dbReference type="InterPro" id="IPR025851">
    <property type="entry name" value="SUKH-4"/>
</dbReference>
<evidence type="ECO:0000313" key="1">
    <source>
        <dbReference type="EMBL" id="MDT0548979.1"/>
    </source>
</evidence>
<organism evidence="1 2">
    <name type="scientific">Streptomyces lonegramiae</name>
    <dbReference type="NCBI Taxonomy" id="3075524"/>
    <lineage>
        <taxon>Bacteria</taxon>
        <taxon>Bacillati</taxon>
        <taxon>Actinomycetota</taxon>
        <taxon>Actinomycetes</taxon>
        <taxon>Kitasatosporales</taxon>
        <taxon>Streptomycetaceae</taxon>
        <taxon>Streptomyces</taxon>
    </lineage>
</organism>
<proteinExistence type="predicted"/>
<dbReference type="RefSeq" id="WP_311729543.1">
    <property type="nucleotide sequence ID" value="NZ_JAVRFD010000030.1"/>
</dbReference>
<sequence>MAAAVIRVPESESHPAITHEATRRWLSETGLPGDSDLMRFRPLAEGRPVPVPRLLAGSADPAELDEHIGGLLAIGHLLIEGEEAEHVLLDGATGRVFSMLLFEKDPGLLEVLPLAPSVEALTRFLDAAAELAGLRGRFAPFAVRFGARAVADASALYLSVLEEADWDGGGWGSAGDPEEWERALPALWRIVALVRPLALIAGPDGGLLLDLPEGLLEEEFGPEEIVRFDAAELPATLVHEPTRRFLAGTGLPKDGLMFHPDTDAPRLPTLAQCREDGERGEEFYGFPEDMAVAPDRLLRLGYLVEDTDVVIDADTGAIHAWFIPDAALRPLNADISTLAFTTWLLRREAAIDEEHDLTDDMYQPLADTMTAVLASVDPVACRPTGEADDWRYWPEVFHDEAGGVL</sequence>
<evidence type="ECO:0000313" key="2">
    <source>
        <dbReference type="Proteomes" id="UP001180754"/>
    </source>
</evidence>
<comment type="caution">
    <text evidence="1">The sequence shown here is derived from an EMBL/GenBank/DDBJ whole genome shotgun (WGS) entry which is preliminary data.</text>
</comment>
<gene>
    <name evidence="1" type="ORF">RND15_40855</name>
</gene>
<dbReference type="Pfam" id="PF14435">
    <property type="entry name" value="SUKH-4"/>
    <property type="match status" value="2"/>
</dbReference>
<protein>
    <submittedName>
        <fullName evidence="1">SUKH-4 family immunity protein</fullName>
    </submittedName>
</protein>
<dbReference type="Proteomes" id="UP001180754">
    <property type="component" value="Unassembled WGS sequence"/>
</dbReference>